<name>A0ACB5SIG4_9PEZI</name>
<dbReference type="Proteomes" id="UP001165186">
    <property type="component" value="Unassembled WGS sequence"/>
</dbReference>
<keyword evidence="2" id="KW-1185">Reference proteome</keyword>
<accession>A0ACB5SIG4</accession>
<dbReference type="EMBL" id="BSXG01000105">
    <property type="protein sequence ID" value="GME42781.1"/>
    <property type="molecule type" value="Genomic_DNA"/>
</dbReference>
<reference evidence="1" key="1">
    <citation type="submission" date="2024-09" db="EMBL/GenBank/DDBJ databases">
        <title>Draft Genome Sequences of Neofusicoccum parvum.</title>
        <authorList>
            <person name="Ashida A."/>
            <person name="Camagna M."/>
            <person name="Tanaka A."/>
            <person name="Takemoto D."/>
        </authorList>
    </citation>
    <scope>NUCLEOTIDE SEQUENCE</scope>
    <source>
        <strain evidence="1">PPO83</strain>
    </source>
</reference>
<organism evidence="1 2">
    <name type="scientific">Neofusicoccum parvum</name>
    <dbReference type="NCBI Taxonomy" id="310453"/>
    <lineage>
        <taxon>Eukaryota</taxon>
        <taxon>Fungi</taxon>
        <taxon>Dikarya</taxon>
        <taxon>Ascomycota</taxon>
        <taxon>Pezizomycotina</taxon>
        <taxon>Dothideomycetes</taxon>
        <taxon>Dothideomycetes incertae sedis</taxon>
        <taxon>Botryosphaeriales</taxon>
        <taxon>Botryosphaeriaceae</taxon>
        <taxon>Neofusicoccum</taxon>
    </lineage>
</organism>
<protein>
    <submittedName>
        <fullName evidence="1">Uncharacterized protein</fullName>
    </submittedName>
</protein>
<gene>
    <name evidence="1" type="primary">g2784</name>
    <name evidence="1" type="ORF">NpPPO83_00002784</name>
</gene>
<comment type="caution">
    <text evidence="1">The sequence shown here is derived from an EMBL/GenBank/DDBJ whole genome shotgun (WGS) entry which is preliminary data.</text>
</comment>
<proteinExistence type="predicted"/>
<evidence type="ECO:0000313" key="2">
    <source>
        <dbReference type="Proteomes" id="UP001165186"/>
    </source>
</evidence>
<evidence type="ECO:0000313" key="1">
    <source>
        <dbReference type="EMBL" id="GME42781.1"/>
    </source>
</evidence>
<sequence>MLLSIVVNHPLLQQSARLATQADNEPTTSQEHTSPKGTKRKADATSPKNARGGKKAEPEKKQKTLEESIEGAAEPNEVDMIEAAKAVEGTEKQTESKGEETTQDGHQDGDKQEHTEEGDKNGETSGLKEPTSASADGAVQDDPKREQKMPTNILEKGIIYFFIRSRVGVEDPEGAEDLQRTFFVLRPLPKEAKLGDGAIEDSENNRLFALPKKVFPKSSSDRFMAFVEKGKTTMKNLKETFFAGSEYETKTQGTRVVPSSNPVGEGVYALTENGGSSHLVYMLTIPSEIGEVQQELGLREKASYVMSAKNPERKGPASAQLDQSPELPKEILEEFRGRAWAPVKPNYLQYDNVQVLLIGEGAGDNLGRALEPKSKDQKAGKEEPQEELEKLEHEDELRVEHLHGDDTVFDDLKISKDEYPKVPTTW</sequence>